<sequence length="352" mass="39817">MARWQNKQTSTNWKLPTIIIISTLLTFMFIIPTLIVIPFTGDDSTQASVETETASNLAEEKDISLESPFDVHVLRTESNEVEQVPLEEYVTHVVASEMPADFEIEALKAQALAARTFIVRFLMQENREELAGGADVKDTVQHQVYKNTDELRQVWGSDYHWKIDKITEAVAATQGQIITYSNEPITASFFSTSNGYTENSEDYWTDQLPYLRSVESPWDEEISPKFIDQKIFTVADLEDKLNIDLSNSVEDFQLTRTESKRVDTATIGGKTFSGRDIRDYLQLPSSDFTITRKDDHYVFTTKGNGHGVGMSQYGANGMAQEGKSYEEIIEHYYQGVQVSTLEQATPTLLAKK</sequence>
<protein>
    <submittedName>
        <fullName evidence="3">Stage II sporulation protein D</fullName>
    </submittedName>
</protein>
<dbReference type="InterPro" id="IPR014225">
    <property type="entry name" value="Spore_II_D_firmicutes"/>
</dbReference>
<dbReference type="GO" id="GO:0030288">
    <property type="term" value="C:outer membrane-bounded periplasmic space"/>
    <property type="evidence" value="ECO:0007669"/>
    <property type="project" value="TreeGrafter"/>
</dbReference>
<accession>A0A6N7R5T5</accession>
<dbReference type="NCBIfam" id="TIGR02669">
    <property type="entry name" value="SpoIID_LytB"/>
    <property type="match status" value="1"/>
</dbReference>
<feature type="transmembrane region" description="Helical" evidence="1">
    <location>
        <begin position="12"/>
        <end position="39"/>
    </location>
</feature>
<dbReference type="PANTHER" id="PTHR30032:SF4">
    <property type="entry name" value="AMIDASE ENHANCER"/>
    <property type="match status" value="1"/>
</dbReference>
<evidence type="ECO:0000313" key="4">
    <source>
        <dbReference type="Proteomes" id="UP000435187"/>
    </source>
</evidence>
<proteinExistence type="predicted"/>
<dbReference type="NCBIfam" id="TIGR02870">
    <property type="entry name" value="spore_II_D"/>
    <property type="match status" value="1"/>
</dbReference>
<dbReference type="Pfam" id="PF08486">
    <property type="entry name" value="SpoIID"/>
    <property type="match status" value="1"/>
</dbReference>
<reference evidence="3 4" key="1">
    <citation type="submission" date="2019-10" db="EMBL/GenBank/DDBJ databases">
        <title>Gracilibacillus salitolerans sp. nov., a moderate halophile isolated from a saline soil in northwest China.</title>
        <authorList>
            <person name="Gan L."/>
        </authorList>
    </citation>
    <scope>NUCLEOTIDE SEQUENCE [LARGE SCALE GENOMIC DNA]</scope>
    <source>
        <strain evidence="3 4">TP2-8</strain>
    </source>
</reference>
<dbReference type="Proteomes" id="UP000435187">
    <property type="component" value="Unassembled WGS sequence"/>
</dbReference>
<dbReference type="RefSeq" id="WP_153837065.1">
    <property type="nucleotide sequence ID" value="NZ_JBHUMW010000021.1"/>
</dbReference>
<keyword evidence="1" id="KW-0472">Membrane</keyword>
<dbReference type="PANTHER" id="PTHR30032">
    <property type="entry name" value="N-ACETYLMURAMOYL-L-ALANINE AMIDASE-RELATED"/>
    <property type="match status" value="1"/>
</dbReference>
<dbReference type="InterPro" id="IPR013486">
    <property type="entry name" value="SpoIID/LytB"/>
</dbReference>
<comment type="caution">
    <text evidence="3">The sequence shown here is derived from an EMBL/GenBank/DDBJ whole genome shotgun (WGS) entry which is preliminary data.</text>
</comment>
<keyword evidence="1" id="KW-1133">Transmembrane helix</keyword>
<feature type="domain" description="Sporulation stage II protein D amidase enhancer LytB N-terminal" evidence="2">
    <location>
        <begin position="77"/>
        <end position="180"/>
    </location>
</feature>
<keyword evidence="4" id="KW-1185">Reference proteome</keyword>
<dbReference type="AlphaFoldDB" id="A0A6N7R5T5"/>
<evidence type="ECO:0000256" key="1">
    <source>
        <dbReference type="SAM" id="Phobius"/>
    </source>
</evidence>
<organism evidence="3 4">
    <name type="scientific">Gracilibacillus thailandensis</name>
    <dbReference type="NCBI Taxonomy" id="563735"/>
    <lineage>
        <taxon>Bacteria</taxon>
        <taxon>Bacillati</taxon>
        <taxon>Bacillota</taxon>
        <taxon>Bacilli</taxon>
        <taxon>Bacillales</taxon>
        <taxon>Bacillaceae</taxon>
        <taxon>Gracilibacillus</taxon>
    </lineage>
</organism>
<evidence type="ECO:0000313" key="3">
    <source>
        <dbReference type="EMBL" id="MRI68609.1"/>
    </source>
</evidence>
<dbReference type="EMBL" id="WJEE01000080">
    <property type="protein sequence ID" value="MRI68609.1"/>
    <property type="molecule type" value="Genomic_DNA"/>
</dbReference>
<name>A0A6N7R5T5_9BACI</name>
<keyword evidence="1" id="KW-0812">Transmembrane</keyword>
<dbReference type="InterPro" id="IPR013693">
    <property type="entry name" value="SpoIID/LytB_N"/>
</dbReference>
<dbReference type="InterPro" id="IPR051922">
    <property type="entry name" value="Bact_Sporulation_Assoc"/>
</dbReference>
<gene>
    <name evidence="3" type="primary">spoIID</name>
    <name evidence="3" type="ORF">GH885_20080</name>
</gene>
<dbReference type="GO" id="GO:0030435">
    <property type="term" value="P:sporulation resulting in formation of a cellular spore"/>
    <property type="evidence" value="ECO:0007669"/>
    <property type="project" value="InterPro"/>
</dbReference>
<evidence type="ECO:0000259" key="2">
    <source>
        <dbReference type="Pfam" id="PF08486"/>
    </source>
</evidence>